<dbReference type="Proteomes" id="UP000271889">
    <property type="component" value="Unassembled WGS sequence"/>
</dbReference>
<dbReference type="EMBL" id="UYRV01008557">
    <property type="protein sequence ID" value="VDK55697.1"/>
    <property type="molecule type" value="Genomic_DNA"/>
</dbReference>
<sequence>MSRKPQLSIKYLKKLFHNYAENGSTLTKDQAAAAIAELPEENRRFKHFSKDFDEHANEGHLTFTGFLHFVDPNGQTHARKLKRDTSVSERSISDDWTECTTARLTEENSANDCKQLELVQKQHKTTEKKSAKGSRGSSSSESDTENEGEGAHDEGIPKLTSSSESKPTHDENQQGTHVHKHHEKKHHKHHVKAHENDTSSSSSSSSDSEP</sequence>
<feature type="compositionally biased region" description="Low complexity" evidence="1">
    <location>
        <begin position="199"/>
        <end position="210"/>
    </location>
</feature>
<feature type="compositionally biased region" description="Basic residues" evidence="1">
    <location>
        <begin position="177"/>
        <end position="192"/>
    </location>
</feature>
<evidence type="ECO:0008006" key="4">
    <source>
        <dbReference type="Google" id="ProtNLM"/>
    </source>
</evidence>
<feature type="region of interest" description="Disordered" evidence="1">
    <location>
        <begin position="121"/>
        <end position="210"/>
    </location>
</feature>
<gene>
    <name evidence="2" type="ORF">CGOC_LOCUS3394</name>
</gene>
<protein>
    <recommendedName>
        <fullName evidence="4">EF-hand domain-containing protein</fullName>
    </recommendedName>
</protein>
<evidence type="ECO:0000256" key="1">
    <source>
        <dbReference type="SAM" id="MobiDB-lite"/>
    </source>
</evidence>
<reference evidence="2 3" key="1">
    <citation type="submission" date="2018-11" db="EMBL/GenBank/DDBJ databases">
        <authorList>
            <consortium name="Pathogen Informatics"/>
        </authorList>
    </citation>
    <scope>NUCLEOTIDE SEQUENCE [LARGE SCALE GENOMIC DNA]</scope>
</reference>
<evidence type="ECO:0000313" key="2">
    <source>
        <dbReference type="EMBL" id="VDK55697.1"/>
    </source>
</evidence>
<evidence type="ECO:0000313" key="3">
    <source>
        <dbReference type="Proteomes" id="UP000271889"/>
    </source>
</evidence>
<name>A0A3P6R9W9_CYLGO</name>
<keyword evidence="3" id="KW-1185">Reference proteome</keyword>
<proteinExistence type="predicted"/>
<dbReference type="OrthoDB" id="5874332at2759"/>
<feature type="non-terminal residue" evidence="2">
    <location>
        <position position="210"/>
    </location>
</feature>
<organism evidence="2 3">
    <name type="scientific">Cylicostephanus goldi</name>
    <name type="common">Nematode worm</name>
    <dbReference type="NCBI Taxonomy" id="71465"/>
    <lineage>
        <taxon>Eukaryota</taxon>
        <taxon>Metazoa</taxon>
        <taxon>Ecdysozoa</taxon>
        <taxon>Nematoda</taxon>
        <taxon>Chromadorea</taxon>
        <taxon>Rhabditida</taxon>
        <taxon>Rhabditina</taxon>
        <taxon>Rhabditomorpha</taxon>
        <taxon>Strongyloidea</taxon>
        <taxon>Strongylidae</taxon>
        <taxon>Cylicostephanus</taxon>
    </lineage>
</organism>
<accession>A0A3P6R9W9</accession>
<dbReference type="AlphaFoldDB" id="A0A3P6R9W9"/>